<dbReference type="CTD" id="4509"/>
<evidence type="ECO:0000313" key="2">
    <source>
        <dbReference type="EMBL" id="AMX74069.1"/>
    </source>
</evidence>
<name>A0A1P8AG52_9ACAR</name>
<sequence>MPQFYPMNWFFIYMMIMLIFIFIMTSLYFLPMNKLLTKSTKNFILMKTWKW</sequence>
<dbReference type="RefSeq" id="YP_010133475.1">
    <property type="nucleotide sequence ID" value="NC_056777.1"/>
</dbReference>
<dbReference type="AlphaFoldDB" id="A0A1P8AG52"/>
<dbReference type="EMBL" id="KR907232">
    <property type="protein sequence ID" value="AMX74069.1"/>
    <property type="molecule type" value="Genomic_DNA"/>
</dbReference>
<gene>
    <name evidence="3" type="primary">ATP8</name>
</gene>
<proteinExistence type="predicted"/>
<protein>
    <submittedName>
        <fullName evidence="3">ATP synthase F0 subunit 8</fullName>
    </submittedName>
</protein>
<keyword evidence="1" id="KW-1133">Transmembrane helix</keyword>
<dbReference type="GeneID" id="31079830"/>
<feature type="transmembrane region" description="Helical" evidence="1">
    <location>
        <begin position="12"/>
        <end position="30"/>
    </location>
</feature>
<keyword evidence="1" id="KW-0472">Membrane</keyword>
<keyword evidence="3" id="KW-0496">Mitochondrion</keyword>
<keyword evidence="1" id="KW-0812">Transmembrane</keyword>
<evidence type="ECO:0000256" key="1">
    <source>
        <dbReference type="SAM" id="Phobius"/>
    </source>
</evidence>
<organism evidence="3">
    <name type="scientific">Chiropterargas boueti</name>
    <dbReference type="NCBI Taxonomy" id="1827022"/>
    <lineage>
        <taxon>Eukaryota</taxon>
        <taxon>Metazoa</taxon>
        <taxon>Ecdysozoa</taxon>
        <taxon>Arthropoda</taxon>
        <taxon>Chelicerata</taxon>
        <taxon>Arachnida</taxon>
        <taxon>Acari</taxon>
        <taxon>Parasitiformes</taxon>
        <taxon>Ixodida</taxon>
        <taxon>Ixodoidea</taxon>
        <taxon>Argasidae</taxon>
        <taxon>Ornithodorinae</taxon>
        <taxon>Chiropterargas</taxon>
    </lineage>
</organism>
<geneLocation type="mitochondrion" evidence="3"/>
<evidence type="ECO:0000313" key="3">
    <source>
        <dbReference type="EMBL" id="AMX74082.1"/>
    </source>
</evidence>
<accession>A0A1P8AG52</accession>
<reference evidence="3" key="1">
    <citation type="journal article" date="2019" name="Ticks Tick Borne Dis.">
        <title>Argasid and ixodid systematics: Implications for soft tick evolution and systematics, with a new argasid species list.</title>
        <authorList>
            <person name="Mans B.J."/>
            <person name="Featherston J."/>
            <person name="Kvas M."/>
            <person name="Pillay K.A."/>
            <person name="de Klerk D.G."/>
            <person name="Pienaar R."/>
            <person name="de Castro M.H."/>
            <person name="Schwan T.G."/>
            <person name="Lopez J.E."/>
            <person name="Teel P."/>
            <person name="Perez de Leon A.A."/>
            <person name="Sonenshine D.E."/>
            <person name="Egekwu N.I."/>
            <person name="Bakkes D.K."/>
            <person name="Heyne H."/>
            <person name="Kanduma E.G."/>
            <person name="Nyangiwe N."/>
            <person name="Bouattour A."/>
            <person name="Latif A.A."/>
        </authorList>
    </citation>
    <scope>NUCLEOTIDE SEQUENCE</scope>
    <source>
        <strain evidence="2">1</strain>
        <strain evidence="3">2</strain>
    </source>
</reference>
<dbReference type="EMBL" id="KR907234">
    <property type="protein sequence ID" value="AMX74082.1"/>
    <property type="molecule type" value="Genomic_DNA"/>
</dbReference>